<reference evidence="1 2" key="1">
    <citation type="journal article" date="2016" name="Nat. Commun.">
        <title>Thousands of microbial genomes shed light on interconnected biogeochemical processes in an aquifer system.</title>
        <authorList>
            <person name="Anantharaman K."/>
            <person name="Brown C.T."/>
            <person name="Hug L.A."/>
            <person name="Sharon I."/>
            <person name="Castelle C.J."/>
            <person name="Probst A.J."/>
            <person name="Thomas B.C."/>
            <person name="Singh A."/>
            <person name="Wilkins M.J."/>
            <person name="Karaoz U."/>
            <person name="Brodie E.L."/>
            <person name="Williams K.H."/>
            <person name="Hubbard S.S."/>
            <person name="Banfield J.F."/>
        </authorList>
    </citation>
    <scope>NUCLEOTIDE SEQUENCE [LARGE SCALE GENOMIC DNA]</scope>
</reference>
<dbReference type="Gene3D" id="2.60.40.10">
    <property type="entry name" value="Immunoglobulins"/>
    <property type="match status" value="1"/>
</dbReference>
<dbReference type="PANTHER" id="PTHR46461">
    <property type="entry name" value="KELCH DOMAIN-CONTAINING PROTEIN 3"/>
    <property type="match status" value="1"/>
</dbReference>
<dbReference type="Gene3D" id="2.120.10.80">
    <property type="entry name" value="Kelch-type beta propeller"/>
    <property type="match status" value="1"/>
</dbReference>
<protein>
    <submittedName>
        <fullName evidence="1">Uncharacterized protein</fullName>
    </submittedName>
</protein>
<evidence type="ECO:0000313" key="2">
    <source>
        <dbReference type="Proteomes" id="UP000178943"/>
    </source>
</evidence>
<dbReference type="GO" id="GO:0005737">
    <property type="term" value="C:cytoplasm"/>
    <property type="evidence" value="ECO:0007669"/>
    <property type="project" value="TreeGrafter"/>
</dbReference>
<name>A0A1F5VSJ4_9BACT</name>
<dbReference type="PANTHER" id="PTHR46461:SF1">
    <property type="entry name" value="KELCH DOMAIN-CONTAINING PROTEIN 3"/>
    <property type="match status" value="1"/>
</dbReference>
<gene>
    <name evidence="1" type="ORF">A2Y62_21470</name>
</gene>
<comment type="caution">
    <text evidence="1">The sequence shown here is derived from an EMBL/GenBank/DDBJ whole genome shotgun (WGS) entry which is preliminary data.</text>
</comment>
<dbReference type="EMBL" id="MFGW01000094">
    <property type="protein sequence ID" value="OGF66333.1"/>
    <property type="molecule type" value="Genomic_DNA"/>
</dbReference>
<organism evidence="1 2">
    <name type="scientific">Candidatus Fischerbacteria bacterium RBG_13_37_8</name>
    <dbReference type="NCBI Taxonomy" id="1817863"/>
    <lineage>
        <taxon>Bacteria</taxon>
        <taxon>Candidatus Fischeribacteriota</taxon>
    </lineage>
</organism>
<dbReference type="InterPro" id="IPR015915">
    <property type="entry name" value="Kelch-typ_b-propeller"/>
</dbReference>
<dbReference type="SUPFAM" id="SSF117281">
    <property type="entry name" value="Kelch motif"/>
    <property type="match status" value="1"/>
</dbReference>
<dbReference type="STRING" id="1817863.A2Y62_21470"/>
<dbReference type="InterPro" id="IPR052637">
    <property type="entry name" value="KLHDC3-like"/>
</dbReference>
<dbReference type="AlphaFoldDB" id="A0A1F5VSJ4"/>
<dbReference type="GO" id="GO:0003682">
    <property type="term" value="F:chromatin binding"/>
    <property type="evidence" value="ECO:0007669"/>
    <property type="project" value="InterPro"/>
</dbReference>
<dbReference type="Proteomes" id="UP000178943">
    <property type="component" value="Unassembled WGS sequence"/>
</dbReference>
<accession>A0A1F5VSJ4</accession>
<sequence length="403" mass="43666">MIIWGGNNGSVNLNTGGRYNPTTDSWIVTSLTDAPPVRKYHTAVWTGTEMIIWGGSSDSTGGRYNPTTDSWIATSITDAPSPRGLHTAVWTGTDMIIWGGNDGSDTNTGGRYNPTADSWIATSLTDVPSGRRWHTAVWTGTEMIVWGGYNGAYLNTGGRYNPTADSWIATSTAYAPSQRYYHTAIWTGSEMIVWGGLYYINTSGYFLNSGGRYCANCNIPQGLFNNTAADIDPCSDTGVTITWEQDPGDWGDSGIGTRTYDVIRDGITITTLAYATTIYNDATGMNDTAYTYRIKYNNGCGISSITTGAQAADYVDILPCPDIGNAFIVTKSGTNAILSWSEVTCSDFAYYRIYGASDYSIPFPTGWIMLGLTTANMFSDPFASSYIAYKTVSVDVCNNESSY</sequence>
<dbReference type="InterPro" id="IPR013783">
    <property type="entry name" value="Ig-like_fold"/>
</dbReference>
<proteinExistence type="predicted"/>
<evidence type="ECO:0000313" key="1">
    <source>
        <dbReference type="EMBL" id="OGF66333.1"/>
    </source>
</evidence>
<dbReference type="Pfam" id="PF24681">
    <property type="entry name" value="Kelch_KLHDC2_KLHL20_DRC7"/>
    <property type="match status" value="1"/>
</dbReference>